<feature type="compositionally biased region" description="Basic residues" evidence="1">
    <location>
        <begin position="225"/>
        <end position="237"/>
    </location>
</feature>
<accession>A0A2I3HV44</accession>
<dbReference type="Proteomes" id="UP000001073">
    <property type="component" value="Chromosome X"/>
</dbReference>
<dbReference type="InParanoid" id="A0A2I3HV44"/>
<reference evidence="3" key="3">
    <citation type="submission" date="2025-09" db="UniProtKB">
        <authorList>
            <consortium name="Ensembl"/>
        </authorList>
    </citation>
    <scope>IDENTIFICATION</scope>
</reference>
<keyword evidence="4" id="KW-1185">Reference proteome</keyword>
<feature type="transmembrane region" description="Helical" evidence="2">
    <location>
        <begin position="182"/>
        <end position="205"/>
    </location>
</feature>
<feature type="transmembrane region" description="Helical" evidence="2">
    <location>
        <begin position="68"/>
        <end position="85"/>
    </location>
</feature>
<feature type="region of interest" description="Disordered" evidence="1">
    <location>
        <begin position="224"/>
        <end position="251"/>
    </location>
</feature>
<dbReference type="FunCoup" id="A0A2I3HV44">
    <property type="interactions" value="7"/>
</dbReference>
<evidence type="ECO:0000313" key="3">
    <source>
        <dbReference type="Ensembl" id="ENSNLEP00000047407.1"/>
    </source>
</evidence>
<keyword evidence="2" id="KW-0472">Membrane</keyword>
<dbReference type="OMA" id="PIYCCSL"/>
<keyword evidence="2" id="KW-1133">Transmembrane helix</keyword>
<protein>
    <submittedName>
        <fullName evidence="3">FMR1 neighbor</fullName>
    </submittedName>
</protein>
<gene>
    <name evidence="3" type="primary">FMR1NB</name>
</gene>
<dbReference type="EMBL" id="ADFV01068611">
    <property type="status" value="NOT_ANNOTATED_CDS"/>
    <property type="molecule type" value="Genomic_DNA"/>
</dbReference>
<dbReference type="CTD" id="158521"/>
<reference evidence="3" key="2">
    <citation type="submission" date="2025-08" db="UniProtKB">
        <authorList>
            <consortium name="Ensembl"/>
        </authorList>
    </citation>
    <scope>IDENTIFICATION</scope>
</reference>
<dbReference type="RefSeq" id="XP_003271869.1">
    <property type="nucleotide sequence ID" value="XM_003271821.4"/>
</dbReference>
<dbReference type="EMBL" id="ADFV01068610">
    <property type="status" value="NOT_ANNOTATED_CDS"/>
    <property type="molecule type" value="Genomic_DNA"/>
</dbReference>
<dbReference type="KEGG" id="nle:100579861"/>
<dbReference type="AlphaFoldDB" id="A0A2I3HV44"/>
<organism evidence="3 4">
    <name type="scientific">Nomascus leucogenys</name>
    <name type="common">Northern white-cheeked gibbon</name>
    <name type="synonym">Hylobates leucogenys</name>
    <dbReference type="NCBI Taxonomy" id="61853"/>
    <lineage>
        <taxon>Eukaryota</taxon>
        <taxon>Metazoa</taxon>
        <taxon>Chordata</taxon>
        <taxon>Craniata</taxon>
        <taxon>Vertebrata</taxon>
        <taxon>Euteleostomi</taxon>
        <taxon>Mammalia</taxon>
        <taxon>Eutheria</taxon>
        <taxon>Euarchontoglires</taxon>
        <taxon>Primates</taxon>
        <taxon>Haplorrhini</taxon>
        <taxon>Catarrhini</taxon>
        <taxon>Hylobatidae</taxon>
        <taxon>Nomascus</taxon>
    </lineage>
</organism>
<evidence type="ECO:0000313" key="4">
    <source>
        <dbReference type="Proteomes" id="UP000001073"/>
    </source>
</evidence>
<proteinExistence type="predicted"/>
<dbReference type="GeneID" id="100579861"/>
<sequence length="251" mass="29240">MLSDRRQAKRRHRKCRHAMYVANQLATYDVASTGLNLESSHPGYEAAMADRPQPRWRESLKMRVSKRFGMLILFIWILLFVSYYLCSGSSYFVLPSGCMLQNSENANGQSLEEDSAWEALLNFFFPTTCILRENQMAKPCNELQDLNESECLSYKCCFSSLGTKSFKCFAPLRDEPKQMMRMFGLGAISLIILVYLPIYCCSLFWRSEWAKYLRREDNRVVMGLKKQRRKRKRKSKMLQKAARGGEEHGEE</sequence>
<reference evidence="3 4" key="1">
    <citation type="submission" date="2012-10" db="EMBL/GenBank/DDBJ databases">
        <authorList>
            <consortium name="Gibbon Genome Sequencing Consortium"/>
        </authorList>
    </citation>
    <scope>NUCLEOTIDE SEQUENCE [LARGE SCALE GENOMIC DNA]</scope>
</reference>
<name>A0A2I3HV44_NOMLE</name>
<dbReference type="PANTHER" id="PTHR37360:SF1">
    <property type="entry name" value="FMR1 NEIGHBOR PROTEIN"/>
    <property type="match status" value="1"/>
</dbReference>
<dbReference type="GeneTree" id="ENSGT00390000007953"/>
<keyword evidence="2" id="KW-0812">Transmembrane</keyword>
<dbReference type="PANTHER" id="PTHR37360">
    <property type="entry name" value="FRAGILE X MENTAL RETARDATION 1 NEIGHBOR PROTEIN"/>
    <property type="match status" value="1"/>
</dbReference>
<evidence type="ECO:0000256" key="2">
    <source>
        <dbReference type="SAM" id="Phobius"/>
    </source>
</evidence>
<evidence type="ECO:0000256" key="1">
    <source>
        <dbReference type="SAM" id="MobiDB-lite"/>
    </source>
</evidence>
<dbReference type="InterPro" id="IPR055331">
    <property type="entry name" value="FMR1-like"/>
</dbReference>
<dbReference type="OrthoDB" id="9837391at2759"/>
<dbReference type="Ensembl" id="ENSNLET00000056634.1">
    <property type="protein sequence ID" value="ENSNLEP00000047407.1"/>
    <property type="gene ID" value="ENSNLEG00000034229.1"/>
</dbReference>